<keyword evidence="3" id="KW-1185">Reference proteome</keyword>
<sequence length="261" mass="29471">MKRIHVFELEDFAWFPNWLRACLTKLMVVMHQMVGSPEDLARLIGKALQHSHKHTIVDLCSGSGGPMLQVFEKLKSQPGMADLHLTLTDLYPNQEVATEVNNSQTPNLAYHLAAVNAAEVPADLIGVRTLVGSFHHMPPETARRILQDAQASQQPICIYEISDNSLPTALWWISLPLIFLMSFFITPFARSLTWKQLAFTYLLPIIPLCFAWDGAVSNVRTYTLEDLDSLLNGLETEHYTWEKGRITGRVKKLYLLGMPKA</sequence>
<protein>
    <recommendedName>
        <fullName evidence="4">Class I SAM-dependent methyltransferase</fullName>
    </recommendedName>
</protein>
<evidence type="ECO:0000313" key="3">
    <source>
        <dbReference type="Proteomes" id="UP001499909"/>
    </source>
</evidence>
<comment type="caution">
    <text evidence="2">The sequence shown here is derived from an EMBL/GenBank/DDBJ whole genome shotgun (WGS) entry which is preliminary data.</text>
</comment>
<evidence type="ECO:0000313" key="2">
    <source>
        <dbReference type="EMBL" id="GAA3928492.1"/>
    </source>
</evidence>
<gene>
    <name evidence="2" type="ORF">GCM10022406_12590</name>
</gene>
<organism evidence="2 3">
    <name type="scientific">Hymenobacter algoricola</name>
    <dbReference type="NCBI Taxonomy" id="486267"/>
    <lineage>
        <taxon>Bacteria</taxon>
        <taxon>Pseudomonadati</taxon>
        <taxon>Bacteroidota</taxon>
        <taxon>Cytophagia</taxon>
        <taxon>Cytophagales</taxon>
        <taxon>Hymenobacteraceae</taxon>
        <taxon>Hymenobacter</taxon>
    </lineage>
</organism>
<keyword evidence="1" id="KW-0472">Membrane</keyword>
<dbReference type="InterPro" id="IPR029063">
    <property type="entry name" value="SAM-dependent_MTases_sf"/>
</dbReference>
<dbReference type="SUPFAM" id="SSF53335">
    <property type="entry name" value="S-adenosyl-L-methionine-dependent methyltransferases"/>
    <property type="match status" value="1"/>
</dbReference>
<reference evidence="3" key="1">
    <citation type="journal article" date="2019" name="Int. J. Syst. Evol. Microbiol.">
        <title>The Global Catalogue of Microorganisms (GCM) 10K type strain sequencing project: providing services to taxonomists for standard genome sequencing and annotation.</title>
        <authorList>
            <consortium name="The Broad Institute Genomics Platform"/>
            <consortium name="The Broad Institute Genome Sequencing Center for Infectious Disease"/>
            <person name="Wu L."/>
            <person name="Ma J."/>
        </authorList>
    </citation>
    <scope>NUCLEOTIDE SEQUENCE [LARGE SCALE GENOMIC DNA]</scope>
    <source>
        <strain evidence="3">JCM 17214</strain>
    </source>
</reference>
<keyword evidence="1" id="KW-1133">Transmembrane helix</keyword>
<dbReference type="RefSeq" id="WP_345111616.1">
    <property type="nucleotide sequence ID" value="NZ_BAABDH010000020.1"/>
</dbReference>
<proteinExistence type="predicted"/>
<name>A0ABP7MRQ8_9BACT</name>
<dbReference type="EMBL" id="BAABDH010000020">
    <property type="protein sequence ID" value="GAA3928492.1"/>
    <property type="molecule type" value="Genomic_DNA"/>
</dbReference>
<feature type="transmembrane region" description="Helical" evidence="1">
    <location>
        <begin position="169"/>
        <end position="189"/>
    </location>
</feature>
<evidence type="ECO:0000256" key="1">
    <source>
        <dbReference type="SAM" id="Phobius"/>
    </source>
</evidence>
<accession>A0ABP7MRQ8</accession>
<dbReference type="Proteomes" id="UP001499909">
    <property type="component" value="Unassembled WGS sequence"/>
</dbReference>
<keyword evidence="1" id="KW-0812">Transmembrane</keyword>
<evidence type="ECO:0008006" key="4">
    <source>
        <dbReference type="Google" id="ProtNLM"/>
    </source>
</evidence>
<dbReference type="Gene3D" id="3.40.50.150">
    <property type="entry name" value="Vaccinia Virus protein VP39"/>
    <property type="match status" value="1"/>
</dbReference>